<comment type="function">
    <text evidence="10">Probably part of an ABC transporter complex. Responsible for energy coupling to the transport system.</text>
</comment>
<dbReference type="SMART" id="SM00382">
    <property type="entry name" value="AAA"/>
    <property type="match status" value="2"/>
</dbReference>
<dbReference type="AlphaFoldDB" id="A0A7U4JP85"/>
<dbReference type="EMBL" id="CP009225">
    <property type="protein sequence ID" value="AKC62794.1"/>
    <property type="molecule type" value="Genomic_DNA"/>
</dbReference>
<dbReference type="EMBL" id="SXCS01000004">
    <property type="protein sequence ID" value="NFR61426.1"/>
    <property type="molecule type" value="Genomic_DNA"/>
</dbReference>
<dbReference type="EC" id="3.6.3.-" evidence="12"/>
<gene>
    <name evidence="12" type="ORF">CLSPO_c20740</name>
    <name evidence="13" type="ORF">FDF70_07985</name>
</gene>
<dbReference type="PANTHER" id="PTHR43553">
    <property type="entry name" value="HEAVY METAL TRANSPORTER"/>
    <property type="match status" value="1"/>
</dbReference>
<dbReference type="InterPro" id="IPR003593">
    <property type="entry name" value="AAA+_ATPase"/>
</dbReference>
<keyword evidence="7 12" id="KW-0067">ATP-binding</keyword>
<evidence type="ECO:0000259" key="11">
    <source>
        <dbReference type="PROSITE" id="PS50893"/>
    </source>
</evidence>
<evidence type="ECO:0000256" key="7">
    <source>
        <dbReference type="ARBA" id="ARBA00022840"/>
    </source>
</evidence>
<dbReference type="GO" id="GO:0016887">
    <property type="term" value="F:ATP hydrolysis activity"/>
    <property type="evidence" value="ECO:0007669"/>
    <property type="project" value="InterPro"/>
</dbReference>
<comment type="subcellular location">
    <subcellularLocation>
        <location evidence="1">Cell membrane</location>
        <topology evidence="1">Peripheral membrane protein</topology>
    </subcellularLocation>
</comment>
<dbReference type="InterPro" id="IPR015856">
    <property type="entry name" value="ABC_transpr_CbiO/EcfA_su"/>
</dbReference>
<dbReference type="RefSeq" id="WP_003496034.1">
    <property type="nucleotide sequence ID" value="NZ_CP009225.1"/>
</dbReference>
<dbReference type="InterPro" id="IPR050095">
    <property type="entry name" value="ECF_ABC_transporter_ATP-bd"/>
</dbReference>
<reference evidence="12" key="1">
    <citation type="submission" date="2014-08" db="EMBL/GenBank/DDBJ databases">
        <authorList>
            <person name="Kubiak A."/>
            <person name="Poehlein A."/>
            <person name="Daniel R."/>
            <person name="Minton N.P."/>
        </authorList>
    </citation>
    <scope>NUCLEOTIDE SEQUENCE</scope>
    <source>
        <strain evidence="12">NCIMB 10696</strain>
    </source>
</reference>
<evidence type="ECO:0000256" key="2">
    <source>
        <dbReference type="ARBA" id="ARBA00005417"/>
    </source>
</evidence>
<keyword evidence="9" id="KW-0472">Membrane</keyword>
<dbReference type="CDD" id="cd03226">
    <property type="entry name" value="ABC_cobalt_CbiO_domain2"/>
    <property type="match status" value="1"/>
</dbReference>
<evidence type="ECO:0000313" key="12">
    <source>
        <dbReference type="EMBL" id="AKC62794.1"/>
    </source>
</evidence>
<dbReference type="InterPro" id="IPR017871">
    <property type="entry name" value="ABC_transporter-like_CS"/>
</dbReference>
<sequence>MINFKNVSFKYKGKEEPSIKNINLKIKEGQCIVLCGRSGCGKTSNTRLLNGLIPDFYPGDLSGVVEIDGKLISNLPIYKISEKVGSVFQNPNTQFFNTDTDSEIAFGIENLSVSEEKLRPIVDNAFYDFKIEKLKNRSIFQLSGGEKQKIAFASIYAMNPDIYVLDEPSSNLDSDAINDLKELLTFLKSKGKTIIITEHRLYYLKDLADIICYIEKGEIKSVYSPETFLKLSVKEREDKGLRALDLSKVEPIIKEQLEKNNYLTIKNMILRYGKKQIIKKGFDITASRGECIGIIGHNGAGKTTFSKALCGLHKDYDGKIIINNKELTDKQRLKKCYLVMQDVNYQLFAEKVEEECCFGIKNFNREEVLQVLKSLGLYEYKDNHPNTLSGGQKQRLAVATSIVSKREILIFDEPTSGLDYDSMIRVSKLIEKLRNEGKLMFLVTHDYEFICKTCTRILHFDNGTLMDDYFLSDEEGKNKLKKFFILKK</sequence>
<protein>
    <submittedName>
        <fullName evidence="13">Energy-coupling factor ABC transporter ATP-binding protein</fullName>
    </submittedName>
    <submittedName>
        <fullName evidence="12">Putative ABC transporter ATP-binding protein</fullName>
        <ecNumber evidence="12">3.6.3.-</ecNumber>
    </submittedName>
</protein>
<evidence type="ECO:0000313" key="13">
    <source>
        <dbReference type="EMBL" id="NFR61426.1"/>
    </source>
</evidence>
<evidence type="ECO:0000313" key="14">
    <source>
        <dbReference type="Proteomes" id="UP000033052"/>
    </source>
</evidence>
<name>A0A7U4JP85_CLOSG</name>
<keyword evidence="5" id="KW-0677">Repeat</keyword>
<evidence type="ECO:0000313" key="15">
    <source>
        <dbReference type="Proteomes" id="UP000486601"/>
    </source>
</evidence>
<evidence type="ECO:0000256" key="6">
    <source>
        <dbReference type="ARBA" id="ARBA00022741"/>
    </source>
</evidence>
<evidence type="ECO:0000256" key="9">
    <source>
        <dbReference type="ARBA" id="ARBA00023136"/>
    </source>
</evidence>
<keyword evidence="8" id="KW-1278">Translocase</keyword>
<accession>A0A7U4JP85</accession>
<dbReference type="Proteomes" id="UP000033052">
    <property type="component" value="Chromosome"/>
</dbReference>
<dbReference type="Pfam" id="PF00005">
    <property type="entry name" value="ABC_tran"/>
    <property type="match status" value="2"/>
</dbReference>
<reference evidence="12 14" key="2">
    <citation type="journal article" date="2015" name="PLoS ONE">
        <title>A universal mariner transposon system for forward genetic studies in the genus clostridium.</title>
        <authorList>
            <person name="Zhang Y."/>
            <person name="Grosse-Honebrink A."/>
            <person name="Minton N.P."/>
        </authorList>
    </citation>
    <scope>NUCLEOTIDE SEQUENCE [LARGE SCALE GENOMIC DNA]</scope>
    <source>
        <strain evidence="12 14">NCIMB 10696</strain>
    </source>
</reference>
<keyword evidence="3" id="KW-0813">Transport</keyword>
<organism evidence="12 14">
    <name type="scientific">Clostridium sporogenes</name>
    <dbReference type="NCBI Taxonomy" id="1509"/>
    <lineage>
        <taxon>Bacteria</taxon>
        <taxon>Bacillati</taxon>
        <taxon>Bacillota</taxon>
        <taxon>Clostridia</taxon>
        <taxon>Eubacteriales</taxon>
        <taxon>Clostridiaceae</taxon>
        <taxon>Clostridium</taxon>
    </lineage>
</organism>
<dbReference type="InterPro" id="IPR027417">
    <property type="entry name" value="P-loop_NTPase"/>
</dbReference>
<evidence type="ECO:0000256" key="5">
    <source>
        <dbReference type="ARBA" id="ARBA00022737"/>
    </source>
</evidence>
<feature type="domain" description="ABC transporter" evidence="11">
    <location>
        <begin position="263"/>
        <end position="487"/>
    </location>
</feature>
<evidence type="ECO:0000256" key="3">
    <source>
        <dbReference type="ARBA" id="ARBA00022448"/>
    </source>
</evidence>
<dbReference type="Proteomes" id="UP000486601">
    <property type="component" value="Unassembled WGS sequence"/>
</dbReference>
<dbReference type="InterPro" id="IPR003439">
    <property type="entry name" value="ABC_transporter-like_ATP-bd"/>
</dbReference>
<dbReference type="PROSITE" id="PS00211">
    <property type="entry name" value="ABC_TRANSPORTER_1"/>
    <property type="match status" value="2"/>
</dbReference>
<evidence type="ECO:0000256" key="10">
    <source>
        <dbReference type="ARBA" id="ARBA00025157"/>
    </source>
</evidence>
<evidence type="ECO:0000256" key="4">
    <source>
        <dbReference type="ARBA" id="ARBA00022475"/>
    </source>
</evidence>
<keyword evidence="4" id="KW-1003">Cell membrane</keyword>
<keyword evidence="6" id="KW-0547">Nucleotide-binding</keyword>
<keyword evidence="12" id="KW-0378">Hydrolase</keyword>
<dbReference type="GeneID" id="92938772"/>
<dbReference type="GO" id="GO:0043190">
    <property type="term" value="C:ATP-binding cassette (ABC) transporter complex"/>
    <property type="evidence" value="ECO:0007669"/>
    <property type="project" value="TreeGrafter"/>
</dbReference>
<proteinExistence type="inferred from homology"/>
<dbReference type="KEGG" id="cld:CLSPO_c20740"/>
<comment type="similarity">
    <text evidence="2">Belongs to the ABC transporter superfamily.</text>
</comment>
<dbReference type="PROSITE" id="PS50893">
    <property type="entry name" value="ABC_TRANSPORTER_2"/>
    <property type="match status" value="2"/>
</dbReference>
<evidence type="ECO:0000256" key="1">
    <source>
        <dbReference type="ARBA" id="ARBA00004202"/>
    </source>
</evidence>
<dbReference type="PANTHER" id="PTHR43553:SF23">
    <property type="entry name" value="ABC TRANSPORTER ATP-BINDING COMPONENT"/>
    <property type="match status" value="1"/>
</dbReference>
<reference evidence="13 15" key="3">
    <citation type="submission" date="2019-04" db="EMBL/GenBank/DDBJ databases">
        <title>Genome sequencing of Clostridium botulinum Groups I-IV and Clostridium butyricum.</title>
        <authorList>
            <person name="Brunt J."/>
            <person name="Van Vliet A.H.M."/>
            <person name="Stringer S.C."/>
            <person name="Carter A.T."/>
            <person name="Peck M.W."/>
        </authorList>
    </citation>
    <scope>NUCLEOTIDE SEQUENCE [LARGE SCALE GENOMIC DNA]</scope>
    <source>
        <strain evidence="13 15">IFR 18/108</strain>
    </source>
</reference>
<evidence type="ECO:0000256" key="8">
    <source>
        <dbReference type="ARBA" id="ARBA00022967"/>
    </source>
</evidence>
<feature type="domain" description="ABC transporter" evidence="11">
    <location>
        <begin position="2"/>
        <end position="241"/>
    </location>
</feature>
<dbReference type="Gene3D" id="3.40.50.300">
    <property type="entry name" value="P-loop containing nucleotide triphosphate hydrolases"/>
    <property type="match status" value="2"/>
</dbReference>
<dbReference type="FunFam" id="3.40.50.300:FF:004504">
    <property type="entry name" value="Putative ABC transporter ATP-binding component"/>
    <property type="match status" value="1"/>
</dbReference>
<dbReference type="GO" id="GO:0005524">
    <property type="term" value="F:ATP binding"/>
    <property type="evidence" value="ECO:0007669"/>
    <property type="project" value="UniProtKB-KW"/>
</dbReference>
<dbReference type="CDD" id="cd03225">
    <property type="entry name" value="ABC_cobalt_CbiO_domain1"/>
    <property type="match status" value="1"/>
</dbReference>
<dbReference type="SUPFAM" id="SSF52540">
    <property type="entry name" value="P-loop containing nucleoside triphosphate hydrolases"/>
    <property type="match status" value="2"/>
</dbReference>
<dbReference type="GO" id="GO:0042626">
    <property type="term" value="F:ATPase-coupled transmembrane transporter activity"/>
    <property type="evidence" value="ECO:0007669"/>
    <property type="project" value="TreeGrafter"/>
</dbReference>